<dbReference type="EMBL" id="LS974618">
    <property type="protein sequence ID" value="CAG7891696.1"/>
    <property type="molecule type" value="Genomic_DNA"/>
</dbReference>
<protein>
    <recommendedName>
        <fullName evidence="4">Zinc knuckle CX2CX4HX4C domain-containing protein</fullName>
    </recommendedName>
</protein>
<gene>
    <name evidence="2" type="ORF">BRAPAZ1V2_A02P06480.2</name>
</gene>
<dbReference type="AlphaFoldDB" id="A0A8D9H510"/>
<evidence type="ECO:0000313" key="2">
    <source>
        <dbReference type="EMBL" id="CAG7891696.1"/>
    </source>
</evidence>
<accession>A0A8D9H510</accession>
<feature type="compositionally biased region" description="Basic and acidic residues" evidence="1">
    <location>
        <begin position="124"/>
        <end position="150"/>
    </location>
</feature>
<dbReference type="Gramene" id="A02p06480.2_BraZ1">
    <property type="protein sequence ID" value="A02p06480.2_BraZ1.CDS.1"/>
    <property type="gene ID" value="A02g06480.2_BraZ1"/>
</dbReference>
<sequence>MRVQINGRLPLIKKTTLEYSNGDEVVATLVYERLEKHCTMCQKLDHELRDCLEAKAQKKALAAETESKDNPPHHQNSGQLSTRRPEIFQFSSSEPKGRQPKGDYNRDRHYYQGQSGYRQTSYHSRKETNESDRYSQRSRNRRDYHSRDQHSNQMVFREVGRKPLTADSHRRDSAGQLPRETVEQETVVSSHPINDTLARGIPLQSVHSPRDTHPSQQHNEDIPQEALENAMGGIRDYMTQYANCPDPTESAARKERLRQAEEQGEIEETALQMVRASLATHTDEPPSEKSPTSADRVPAKHRLGPPPSAKLRLGPAPGPSPEPAMKKRLGRPPGTRKVAGSPAPLIGTSLRKRKVQVTKPPPCRR</sequence>
<feature type="compositionally biased region" description="Polar residues" evidence="1">
    <location>
        <begin position="73"/>
        <end position="82"/>
    </location>
</feature>
<feature type="compositionally biased region" description="Basic residues" evidence="1">
    <location>
        <begin position="350"/>
        <end position="365"/>
    </location>
</feature>
<feature type="region of interest" description="Disordered" evidence="1">
    <location>
        <begin position="62"/>
        <end position="196"/>
    </location>
</feature>
<evidence type="ECO:0000313" key="3">
    <source>
        <dbReference type="Proteomes" id="UP000694005"/>
    </source>
</evidence>
<feature type="region of interest" description="Disordered" evidence="1">
    <location>
        <begin position="239"/>
        <end position="365"/>
    </location>
</feature>
<evidence type="ECO:0000256" key="1">
    <source>
        <dbReference type="SAM" id="MobiDB-lite"/>
    </source>
</evidence>
<organism evidence="2 3">
    <name type="scientific">Brassica campestris</name>
    <name type="common">Field mustard</name>
    <dbReference type="NCBI Taxonomy" id="3711"/>
    <lineage>
        <taxon>Eukaryota</taxon>
        <taxon>Viridiplantae</taxon>
        <taxon>Streptophyta</taxon>
        <taxon>Embryophyta</taxon>
        <taxon>Tracheophyta</taxon>
        <taxon>Spermatophyta</taxon>
        <taxon>Magnoliopsida</taxon>
        <taxon>eudicotyledons</taxon>
        <taxon>Gunneridae</taxon>
        <taxon>Pentapetalae</taxon>
        <taxon>rosids</taxon>
        <taxon>malvids</taxon>
        <taxon>Brassicales</taxon>
        <taxon>Brassicaceae</taxon>
        <taxon>Brassiceae</taxon>
        <taxon>Brassica</taxon>
    </lineage>
</organism>
<feature type="compositionally biased region" description="Polar residues" evidence="1">
    <location>
        <begin position="184"/>
        <end position="193"/>
    </location>
</feature>
<feature type="compositionally biased region" description="Basic and acidic residues" evidence="1">
    <location>
        <begin position="95"/>
        <end position="110"/>
    </location>
</feature>
<feature type="compositionally biased region" description="Basic and acidic residues" evidence="1">
    <location>
        <begin position="251"/>
        <end position="261"/>
    </location>
</feature>
<proteinExistence type="predicted"/>
<evidence type="ECO:0008006" key="4">
    <source>
        <dbReference type="Google" id="ProtNLM"/>
    </source>
</evidence>
<name>A0A8D9H510_BRACM</name>
<feature type="compositionally biased region" description="Polar residues" evidence="1">
    <location>
        <begin position="112"/>
        <end position="122"/>
    </location>
</feature>
<reference evidence="2 3" key="1">
    <citation type="submission" date="2021-07" db="EMBL/GenBank/DDBJ databases">
        <authorList>
            <consortium name="Genoscope - CEA"/>
            <person name="William W."/>
        </authorList>
    </citation>
    <scope>NUCLEOTIDE SEQUENCE [LARGE SCALE GENOMIC DNA]</scope>
</reference>
<dbReference type="Proteomes" id="UP000694005">
    <property type="component" value="Chromosome A02"/>
</dbReference>
<feature type="non-terminal residue" evidence="2">
    <location>
        <position position="365"/>
    </location>
</feature>